<comment type="subcellular location">
    <subcellularLocation>
        <location evidence="1">Nucleus</location>
    </subcellularLocation>
</comment>
<comment type="caution">
    <text evidence="5">The sequence shown here is derived from an EMBL/GenBank/DDBJ whole genome shotgun (WGS) entry which is preliminary data.</text>
</comment>
<evidence type="ECO:0000256" key="2">
    <source>
        <dbReference type="ARBA" id="ARBA00023242"/>
    </source>
</evidence>
<feature type="compositionally biased region" description="Acidic residues" evidence="3">
    <location>
        <begin position="374"/>
        <end position="388"/>
    </location>
</feature>
<feature type="region of interest" description="Disordered" evidence="3">
    <location>
        <begin position="1"/>
        <end position="75"/>
    </location>
</feature>
<name>A0A286UKI8_9AGAM</name>
<evidence type="ECO:0000313" key="5">
    <source>
        <dbReference type="EMBL" id="PAV20131.1"/>
    </source>
</evidence>
<dbReference type="GO" id="GO:0005634">
    <property type="term" value="C:nucleus"/>
    <property type="evidence" value="ECO:0007669"/>
    <property type="project" value="UniProtKB-SubCell"/>
</dbReference>
<protein>
    <submittedName>
        <fullName evidence="5">Delta(24(24))-sterol reductase</fullName>
    </submittedName>
</protein>
<proteinExistence type="predicted"/>
<feature type="compositionally biased region" description="Basic and acidic residues" evidence="3">
    <location>
        <begin position="235"/>
        <end position="258"/>
    </location>
</feature>
<feature type="compositionally biased region" description="Polar residues" evidence="3">
    <location>
        <begin position="150"/>
        <end position="161"/>
    </location>
</feature>
<keyword evidence="2" id="KW-0539">Nucleus</keyword>
<dbReference type="Pfam" id="PF07808">
    <property type="entry name" value="RED_N"/>
    <property type="match status" value="1"/>
</dbReference>
<evidence type="ECO:0000259" key="4">
    <source>
        <dbReference type="Pfam" id="PF07808"/>
    </source>
</evidence>
<dbReference type="InterPro" id="IPR012916">
    <property type="entry name" value="RED_N"/>
</dbReference>
<dbReference type="InterPro" id="IPR039896">
    <property type="entry name" value="Red-like"/>
</dbReference>
<evidence type="ECO:0000313" key="6">
    <source>
        <dbReference type="Proteomes" id="UP000217199"/>
    </source>
</evidence>
<feature type="compositionally biased region" description="Basic and acidic residues" evidence="3">
    <location>
        <begin position="217"/>
        <end position="226"/>
    </location>
</feature>
<dbReference type="OrthoDB" id="3366823at2759"/>
<feature type="compositionally biased region" description="Basic and acidic residues" evidence="3">
    <location>
        <begin position="321"/>
        <end position="346"/>
    </location>
</feature>
<keyword evidence="6" id="KW-1185">Reference proteome</keyword>
<evidence type="ECO:0000256" key="1">
    <source>
        <dbReference type="ARBA" id="ARBA00004123"/>
    </source>
</evidence>
<dbReference type="InParanoid" id="A0A286UKI8"/>
<dbReference type="STRING" id="2282107.A0A286UKI8"/>
<feature type="compositionally biased region" description="Basic and acidic residues" evidence="3">
    <location>
        <begin position="43"/>
        <end position="71"/>
    </location>
</feature>
<gene>
    <name evidence="5" type="ORF">PNOK_0506500</name>
</gene>
<sequence length="463" mass="51513">MDQDAFRKLLSTSKRSSTSTQSATSTRGSFLPPKSTTVQSKPVDPKKTEFKPRNVKKAESKYRDRAAERRTGAAGDFAEVEDVLRKFEEQFANEDKAVVEEKRKYLGGDLEHTVLVKGLDFALLEQIKARAEAATEDDDLLELAYKGDTPEQSSQQPGVSSSKKRTREDIIKELKNKRAKGDIDSSVQSPTLEKDIESAKKEGKFKPIGFKPIGSSEKSRTGSEDKKKKKKKRKAIEEKVKVLEKPSDTQAQEDKPDNKGVVTEQPTGKGLDIAPEPASESIDDDFDIFADAGEYEGINLDDDDDENDVNEDVPCPGPSKESNKEHSKEATRDAQEHQEPRQKWFADIESPSPSPERDIPPISDKKGKNKENSDSPEDFDQETEEPEAEAPTRLAPLASSTVPSIRDILAADSALEAEQKRKERKEKRKAGKGGSEVKISDEAKLNRDFQKLKSYTNKKNSVS</sequence>
<organism evidence="5 6">
    <name type="scientific">Pyrrhoderma noxium</name>
    <dbReference type="NCBI Taxonomy" id="2282107"/>
    <lineage>
        <taxon>Eukaryota</taxon>
        <taxon>Fungi</taxon>
        <taxon>Dikarya</taxon>
        <taxon>Basidiomycota</taxon>
        <taxon>Agaricomycotina</taxon>
        <taxon>Agaricomycetes</taxon>
        <taxon>Hymenochaetales</taxon>
        <taxon>Hymenochaetaceae</taxon>
        <taxon>Pyrrhoderma</taxon>
    </lineage>
</organism>
<feature type="compositionally biased region" description="Basic and acidic residues" evidence="3">
    <location>
        <begin position="166"/>
        <end position="183"/>
    </location>
</feature>
<evidence type="ECO:0000256" key="3">
    <source>
        <dbReference type="SAM" id="MobiDB-lite"/>
    </source>
</evidence>
<feature type="compositionally biased region" description="Basic residues" evidence="3">
    <location>
        <begin position="422"/>
        <end position="431"/>
    </location>
</feature>
<feature type="compositionally biased region" description="Basic and acidic residues" evidence="3">
    <location>
        <begin position="192"/>
        <end position="205"/>
    </location>
</feature>
<dbReference type="PANTHER" id="PTHR12765">
    <property type="entry name" value="RED PROTEIN IK FACTOR CYTOKINE IK"/>
    <property type="match status" value="1"/>
</dbReference>
<feature type="compositionally biased region" description="Basic and acidic residues" evidence="3">
    <location>
        <begin position="355"/>
        <end position="373"/>
    </location>
</feature>
<dbReference type="Proteomes" id="UP000217199">
    <property type="component" value="Unassembled WGS sequence"/>
</dbReference>
<dbReference type="AlphaFoldDB" id="A0A286UKI8"/>
<accession>A0A286UKI8</accession>
<dbReference type="EMBL" id="NBII01000004">
    <property type="protein sequence ID" value="PAV20131.1"/>
    <property type="molecule type" value="Genomic_DNA"/>
</dbReference>
<feature type="compositionally biased region" description="Acidic residues" evidence="3">
    <location>
        <begin position="299"/>
        <end position="311"/>
    </location>
</feature>
<reference evidence="5 6" key="1">
    <citation type="journal article" date="2017" name="Mol. Ecol.">
        <title>Comparative and population genomic landscape of Phellinus noxius: A hypervariable fungus causing root rot in trees.</title>
        <authorList>
            <person name="Chung C.L."/>
            <person name="Lee T.J."/>
            <person name="Akiba M."/>
            <person name="Lee H.H."/>
            <person name="Kuo T.H."/>
            <person name="Liu D."/>
            <person name="Ke H.M."/>
            <person name="Yokoi T."/>
            <person name="Roa M.B."/>
            <person name="Lu M.J."/>
            <person name="Chang Y.Y."/>
            <person name="Ann P.J."/>
            <person name="Tsai J.N."/>
            <person name="Chen C.Y."/>
            <person name="Tzean S.S."/>
            <person name="Ota Y."/>
            <person name="Hattori T."/>
            <person name="Sahashi N."/>
            <person name="Liou R.F."/>
            <person name="Kikuchi T."/>
            <person name="Tsai I.J."/>
        </authorList>
    </citation>
    <scope>NUCLEOTIDE SEQUENCE [LARGE SCALE GENOMIC DNA]</scope>
    <source>
        <strain evidence="5 6">FFPRI411160</strain>
    </source>
</reference>
<feature type="domain" description="RED-like N-terminal" evidence="4">
    <location>
        <begin position="53"/>
        <end position="170"/>
    </location>
</feature>
<feature type="compositionally biased region" description="Low complexity" evidence="3">
    <location>
        <begin position="11"/>
        <end position="29"/>
    </location>
</feature>
<feature type="region of interest" description="Disordered" evidence="3">
    <location>
        <begin position="141"/>
        <end position="440"/>
    </location>
</feature>